<dbReference type="SMART" id="SM00331">
    <property type="entry name" value="PP2C_SIG"/>
    <property type="match status" value="1"/>
</dbReference>
<dbReference type="RefSeq" id="WP_135203830.1">
    <property type="nucleotide sequence ID" value="NZ_SPVG01000226.1"/>
</dbReference>
<dbReference type="Pfam" id="PF13581">
    <property type="entry name" value="HATPase_c_2"/>
    <property type="match status" value="1"/>
</dbReference>
<proteinExistence type="predicted"/>
<dbReference type="Pfam" id="PF07228">
    <property type="entry name" value="SpoIIE"/>
    <property type="match status" value="1"/>
</dbReference>
<name>A0A4Y9S9B6_9BURK</name>
<dbReference type="InterPro" id="IPR039248">
    <property type="entry name" value="Ptase_RsbX"/>
</dbReference>
<dbReference type="InterPro" id="IPR003594">
    <property type="entry name" value="HATPase_dom"/>
</dbReference>
<dbReference type="OrthoDB" id="479131at2"/>
<dbReference type="SUPFAM" id="SSF55874">
    <property type="entry name" value="ATPase domain of HSP90 chaperone/DNA topoisomerase II/histidine kinase"/>
    <property type="match status" value="1"/>
</dbReference>
<dbReference type="InterPro" id="IPR036457">
    <property type="entry name" value="PPM-type-like_dom_sf"/>
</dbReference>
<feature type="domain" description="PPM-type phosphatase" evidence="1">
    <location>
        <begin position="150"/>
        <end position="339"/>
    </location>
</feature>
<dbReference type="Gene3D" id="3.60.40.10">
    <property type="entry name" value="PPM-type phosphatase domain"/>
    <property type="match status" value="1"/>
</dbReference>
<dbReference type="AlphaFoldDB" id="A0A4Y9S9B6"/>
<dbReference type="Proteomes" id="UP000297729">
    <property type="component" value="Unassembled WGS sequence"/>
</dbReference>
<keyword evidence="2" id="KW-0808">Transferase</keyword>
<evidence type="ECO:0000313" key="2">
    <source>
        <dbReference type="EMBL" id="TFW16708.1"/>
    </source>
</evidence>
<evidence type="ECO:0000313" key="3">
    <source>
        <dbReference type="Proteomes" id="UP000297729"/>
    </source>
</evidence>
<sequence length="343" mass="35773">MENLSSSLQPAEWIAISHASDVAAARRIGQGLASVLGLNETRAGQLAIVISEAATNILKHAGEGRMLLSIVCHGAQRCIEVLAIDQGPGIANPQRAMTDGVSSTGTSGTGLGAMRRLSDQFDMYAPAGRGAVFFMRLWAQPQQAQQPPRLLTGGVCLPLAGEKESGDAWAVRRWDDSLTLMVADGLGHGPEAARAALPALQLLAAASRQTPADLMHGCHEALRPTRGAALAIASYEPAAQQLRFAGIGNITACIFADGARRQLMSHNGIVGHNVRKVQELSFPCPPGALVILASDGISTQWDLAALPGLALREPAVIAAVLLRDYARGRDDASVLVLAIAGAA</sequence>
<dbReference type="InterPro" id="IPR001932">
    <property type="entry name" value="PPM-type_phosphatase-like_dom"/>
</dbReference>
<dbReference type="SUPFAM" id="SSF81606">
    <property type="entry name" value="PP2C-like"/>
    <property type="match status" value="1"/>
</dbReference>
<accession>A0A4Y9S9B6</accession>
<dbReference type="PANTHER" id="PTHR35801">
    <property type="entry name" value="PHOSPHOSERINE PHOSPHATASE RSBX"/>
    <property type="match status" value="1"/>
</dbReference>
<dbReference type="Gene3D" id="3.30.565.10">
    <property type="entry name" value="Histidine kinase-like ATPase, C-terminal domain"/>
    <property type="match status" value="1"/>
</dbReference>
<organism evidence="2 3">
    <name type="scientific">Duganella callida</name>
    <dbReference type="NCBI Taxonomy" id="2561932"/>
    <lineage>
        <taxon>Bacteria</taxon>
        <taxon>Pseudomonadati</taxon>
        <taxon>Pseudomonadota</taxon>
        <taxon>Betaproteobacteria</taxon>
        <taxon>Burkholderiales</taxon>
        <taxon>Oxalobacteraceae</taxon>
        <taxon>Telluria group</taxon>
        <taxon>Duganella</taxon>
    </lineage>
</organism>
<reference evidence="2 3" key="1">
    <citation type="submission" date="2019-03" db="EMBL/GenBank/DDBJ databases">
        <title>Draft Genome Sequence of Duganella callidus sp. nov., a Novel Duganella Species Isolated from Cultivated Soil.</title>
        <authorList>
            <person name="Raths R."/>
            <person name="Peta V."/>
            <person name="Bucking H."/>
        </authorList>
    </citation>
    <scope>NUCLEOTIDE SEQUENCE [LARGE SCALE GENOMIC DNA]</scope>
    <source>
        <strain evidence="2 3">DN04</strain>
    </source>
</reference>
<dbReference type="InterPro" id="IPR036890">
    <property type="entry name" value="HATPase_C_sf"/>
</dbReference>
<dbReference type="PANTHER" id="PTHR35801:SF1">
    <property type="entry name" value="PHOSPHOSERINE PHOSPHATASE RSBX"/>
    <property type="match status" value="1"/>
</dbReference>
<keyword evidence="3" id="KW-1185">Reference proteome</keyword>
<keyword evidence="2" id="KW-0418">Kinase</keyword>
<keyword evidence="2" id="KW-0723">Serine/threonine-protein kinase</keyword>
<comment type="caution">
    <text evidence="2">The sequence shown here is derived from an EMBL/GenBank/DDBJ whole genome shotgun (WGS) entry which is preliminary data.</text>
</comment>
<dbReference type="CDD" id="cd16934">
    <property type="entry name" value="HATPase_RsbT-like"/>
    <property type="match status" value="1"/>
</dbReference>
<evidence type="ECO:0000259" key="1">
    <source>
        <dbReference type="SMART" id="SM00331"/>
    </source>
</evidence>
<protein>
    <submittedName>
        <fullName evidence="2">Serine/threonine protein kinase</fullName>
    </submittedName>
</protein>
<dbReference type="GO" id="GO:0004674">
    <property type="term" value="F:protein serine/threonine kinase activity"/>
    <property type="evidence" value="ECO:0007669"/>
    <property type="project" value="UniProtKB-KW"/>
</dbReference>
<gene>
    <name evidence="2" type="ORF">E4L98_22805</name>
</gene>
<dbReference type="EMBL" id="SPVG01000226">
    <property type="protein sequence ID" value="TFW16708.1"/>
    <property type="molecule type" value="Genomic_DNA"/>
</dbReference>